<keyword evidence="2" id="KW-1185">Reference proteome</keyword>
<organism evidence="1 2">
    <name type="scientific">Sporomusa acidovorans (strain ATCC 49682 / DSM 3132 / Mol)</name>
    <dbReference type="NCBI Taxonomy" id="1123286"/>
    <lineage>
        <taxon>Bacteria</taxon>
        <taxon>Bacillati</taxon>
        <taxon>Bacillota</taxon>
        <taxon>Negativicutes</taxon>
        <taxon>Selenomonadales</taxon>
        <taxon>Sporomusaceae</taxon>
        <taxon>Sporomusa</taxon>
    </lineage>
</organism>
<evidence type="ECO:0000313" key="1">
    <source>
        <dbReference type="EMBL" id="XFO72730.1"/>
    </source>
</evidence>
<dbReference type="RefSeq" id="WP_373657728.1">
    <property type="nucleotide sequence ID" value="NZ_CP155571.1"/>
</dbReference>
<accession>A0ABZ3J3T2</accession>
<protein>
    <submittedName>
        <fullName evidence="1">Uncharacterized protein</fullName>
    </submittedName>
</protein>
<reference evidence="1" key="1">
    <citation type="submission" date="2024-05" db="EMBL/GenBank/DDBJ databases">
        <title>Isolation and characterization of Sporomusa carbonis sp. nov., a carboxydotrophic hydrogenogen in the genus of Sporomusa isolated from a charcoal burning pile.</title>
        <authorList>
            <person name="Boeer T."/>
            <person name="Rosenbaum F."/>
            <person name="Eysell L."/>
            <person name="Mueller V."/>
            <person name="Daniel R."/>
            <person name="Poehlein A."/>
        </authorList>
    </citation>
    <scope>NUCLEOTIDE SEQUENCE [LARGE SCALE GENOMIC DNA]</scope>
    <source>
        <strain evidence="1">DSM 3132</strain>
    </source>
</reference>
<sequence>MKLHFSPLRRKRVKRFYKRLPMDTGLDWETTTLYYEKPVAGI</sequence>
<proteinExistence type="predicted"/>
<gene>
    <name evidence="1" type="ORF">SPACI_027830</name>
</gene>
<dbReference type="EMBL" id="CP155571">
    <property type="protein sequence ID" value="XFO72730.1"/>
    <property type="molecule type" value="Genomic_DNA"/>
</dbReference>
<name>A0ABZ3J3T2_SPOA4</name>
<evidence type="ECO:0000313" key="2">
    <source>
        <dbReference type="Proteomes" id="UP000216052"/>
    </source>
</evidence>
<dbReference type="Proteomes" id="UP000216052">
    <property type="component" value="Chromosome"/>
</dbReference>